<dbReference type="CDD" id="cd14766">
    <property type="entry name" value="CeGLB25-like"/>
    <property type="match status" value="1"/>
</dbReference>
<feature type="region of interest" description="Disordered" evidence="5">
    <location>
        <begin position="1"/>
        <end position="34"/>
    </location>
</feature>
<comment type="similarity">
    <text evidence="4">Belongs to the globin family.</text>
</comment>
<dbReference type="SUPFAM" id="SSF46458">
    <property type="entry name" value="Globin-like"/>
    <property type="match status" value="1"/>
</dbReference>
<keyword evidence="2" id="KW-0479">Metal-binding</keyword>
<keyword evidence="1 4" id="KW-0349">Heme</keyword>
<evidence type="ECO:0000313" key="7">
    <source>
        <dbReference type="EMBL" id="QQO51927.1"/>
    </source>
</evidence>
<protein>
    <submittedName>
        <fullName evidence="7">Globin gb_IIC</fullName>
    </submittedName>
</protein>
<dbReference type="AlphaFoldDB" id="A0A7T8HUJ6"/>
<dbReference type="GO" id="GO:0005344">
    <property type="term" value="F:oxygen carrier activity"/>
    <property type="evidence" value="ECO:0007669"/>
    <property type="project" value="UniProtKB-KW"/>
</dbReference>
<dbReference type="InterPro" id="IPR012292">
    <property type="entry name" value="Globin/Proto"/>
</dbReference>
<dbReference type="Gene3D" id="1.10.490.10">
    <property type="entry name" value="Globins"/>
    <property type="match status" value="1"/>
</dbReference>
<sequence>MGCRQGKQKSAANGPENLDTIPEPSTPPPVDPRLPINARQVFKLKKSWKGIKRNMEATGVEMFIRLFRNNNELISLFKDFKDITSVDDITRENEALEHHALLVMSVIDEAICHIDEVDRVIELCTRVGATHSRFTGFTSDLFWNMEEPFLASVKLILGDRYSDSMDVIYQLTIKFILSNLTKGFKAASS</sequence>
<keyword evidence="4" id="KW-0813">Transport</keyword>
<dbReference type="InterPro" id="IPR009050">
    <property type="entry name" value="Globin-like_sf"/>
</dbReference>
<proteinExistence type="evidence at transcript level"/>
<evidence type="ECO:0000256" key="3">
    <source>
        <dbReference type="ARBA" id="ARBA00023004"/>
    </source>
</evidence>
<dbReference type="GO" id="GO:0019825">
    <property type="term" value="F:oxygen binding"/>
    <property type="evidence" value="ECO:0007669"/>
    <property type="project" value="InterPro"/>
</dbReference>
<dbReference type="InterPro" id="IPR050532">
    <property type="entry name" value="Globin-like_OT"/>
</dbReference>
<dbReference type="EMBL" id="MT701035">
    <property type="protein sequence ID" value="QQO51927.1"/>
    <property type="molecule type" value="mRNA"/>
</dbReference>
<dbReference type="Pfam" id="PF00042">
    <property type="entry name" value="Globin"/>
    <property type="match status" value="1"/>
</dbReference>
<evidence type="ECO:0000256" key="5">
    <source>
        <dbReference type="SAM" id="MobiDB-lite"/>
    </source>
</evidence>
<dbReference type="GO" id="GO:0046872">
    <property type="term" value="F:metal ion binding"/>
    <property type="evidence" value="ECO:0007669"/>
    <property type="project" value="UniProtKB-KW"/>
</dbReference>
<accession>A0A7T8HUJ6</accession>
<dbReference type="InterPro" id="IPR000971">
    <property type="entry name" value="Globin"/>
</dbReference>
<dbReference type="PANTHER" id="PTHR46458:SF5">
    <property type="entry name" value="GLOBIN FAMILY PROFILE DOMAIN-CONTAINING PROTEIN"/>
    <property type="match status" value="1"/>
</dbReference>
<keyword evidence="3" id="KW-0408">Iron</keyword>
<organism evidence="7">
    <name type="scientific">Platynereis dumerilii</name>
    <name type="common">Dumeril's clam worm</name>
    <dbReference type="NCBI Taxonomy" id="6359"/>
    <lineage>
        <taxon>Eukaryota</taxon>
        <taxon>Metazoa</taxon>
        <taxon>Spiralia</taxon>
        <taxon>Lophotrochozoa</taxon>
        <taxon>Annelida</taxon>
        <taxon>Polychaeta</taxon>
        <taxon>Errantia</taxon>
        <taxon>Phyllodocida</taxon>
        <taxon>Nereididae</taxon>
        <taxon>Platynereis</taxon>
    </lineage>
</organism>
<evidence type="ECO:0000256" key="4">
    <source>
        <dbReference type="RuleBase" id="RU000356"/>
    </source>
</evidence>
<reference evidence="7" key="1">
    <citation type="journal article" date="2020" name="BMC Evol. Biol.">
        <title>Globins in the marine annelid Platynereis dumerilii shed new light on hemoglobin evolution in bilaterians.</title>
        <authorList>
            <person name="Song S."/>
            <person name="Starunov V."/>
            <person name="Bailly X."/>
            <person name="Ruta C."/>
            <person name="Kerner P."/>
            <person name="Cornelissen A.J.M."/>
            <person name="Balavoine G."/>
        </authorList>
    </citation>
    <scope>NUCLEOTIDE SEQUENCE</scope>
</reference>
<evidence type="ECO:0000256" key="2">
    <source>
        <dbReference type="ARBA" id="ARBA00022723"/>
    </source>
</evidence>
<dbReference type="SMR" id="A0A7T8HUJ6"/>
<name>A0A7T8HUJ6_PLADU</name>
<evidence type="ECO:0000259" key="6">
    <source>
        <dbReference type="PROSITE" id="PS01033"/>
    </source>
</evidence>
<keyword evidence="4" id="KW-0561">Oxygen transport</keyword>
<feature type="domain" description="Globin" evidence="6">
    <location>
        <begin position="35"/>
        <end position="189"/>
    </location>
</feature>
<dbReference type="PANTHER" id="PTHR46458">
    <property type="entry name" value="BLR2807 PROTEIN"/>
    <property type="match status" value="1"/>
</dbReference>
<dbReference type="PROSITE" id="PS01033">
    <property type="entry name" value="GLOBIN"/>
    <property type="match status" value="1"/>
</dbReference>
<evidence type="ECO:0000256" key="1">
    <source>
        <dbReference type="ARBA" id="ARBA00022617"/>
    </source>
</evidence>
<dbReference type="GO" id="GO:0020037">
    <property type="term" value="F:heme binding"/>
    <property type="evidence" value="ECO:0007669"/>
    <property type="project" value="InterPro"/>
</dbReference>